<feature type="compositionally biased region" description="Polar residues" evidence="1">
    <location>
        <begin position="245"/>
        <end position="269"/>
    </location>
</feature>
<accession>A0A0M3JB63</accession>
<gene>
    <name evidence="2" type="ORF">ASIM_LOCUS4645</name>
</gene>
<dbReference type="AlphaFoldDB" id="A0A0M3JB63"/>
<organism evidence="4">
    <name type="scientific">Anisakis simplex</name>
    <name type="common">Herring worm</name>
    <dbReference type="NCBI Taxonomy" id="6269"/>
    <lineage>
        <taxon>Eukaryota</taxon>
        <taxon>Metazoa</taxon>
        <taxon>Ecdysozoa</taxon>
        <taxon>Nematoda</taxon>
        <taxon>Chromadorea</taxon>
        <taxon>Rhabditida</taxon>
        <taxon>Spirurina</taxon>
        <taxon>Ascaridomorpha</taxon>
        <taxon>Ascaridoidea</taxon>
        <taxon>Anisakidae</taxon>
        <taxon>Anisakis</taxon>
        <taxon>Anisakis simplex complex</taxon>
    </lineage>
</organism>
<evidence type="ECO:0000313" key="4">
    <source>
        <dbReference type="WBParaSite" id="ASIM_0000483701-mRNA-1"/>
    </source>
</evidence>
<evidence type="ECO:0000313" key="2">
    <source>
        <dbReference type="EMBL" id="VDK24230.1"/>
    </source>
</evidence>
<evidence type="ECO:0000256" key="1">
    <source>
        <dbReference type="SAM" id="MobiDB-lite"/>
    </source>
</evidence>
<feature type="compositionally biased region" description="Polar residues" evidence="1">
    <location>
        <begin position="157"/>
        <end position="167"/>
    </location>
</feature>
<reference evidence="4" key="1">
    <citation type="submission" date="2017-02" db="UniProtKB">
        <authorList>
            <consortium name="WormBaseParasite"/>
        </authorList>
    </citation>
    <scope>IDENTIFICATION</scope>
</reference>
<keyword evidence="3" id="KW-1185">Reference proteome</keyword>
<feature type="compositionally biased region" description="Low complexity" evidence="1">
    <location>
        <begin position="172"/>
        <end position="183"/>
    </location>
</feature>
<dbReference type="WBParaSite" id="ASIM_0000483701-mRNA-1">
    <property type="protein sequence ID" value="ASIM_0000483701-mRNA-1"/>
    <property type="gene ID" value="ASIM_0000483701"/>
</dbReference>
<feature type="region of interest" description="Disordered" evidence="1">
    <location>
        <begin position="157"/>
        <end position="201"/>
    </location>
</feature>
<feature type="compositionally biased region" description="Polar residues" evidence="1">
    <location>
        <begin position="214"/>
        <end position="232"/>
    </location>
</feature>
<dbReference type="EMBL" id="UYRR01008295">
    <property type="protein sequence ID" value="VDK24230.1"/>
    <property type="molecule type" value="Genomic_DNA"/>
</dbReference>
<protein>
    <submittedName>
        <fullName evidence="4">UDENN domain-containing protein</fullName>
    </submittedName>
</protein>
<reference evidence="2 3" key="2">
    <citation type="submission" date="2018-11" db="EMBL/GenBank/DDBJ databases">
        <authorList>
            <consortium name="Pathogen Informatics"/>
        </authorList>
    </citation>
    <scope>NUCLEOTIDE SEQUENCE [LARGE SCALE GENOMIC DNA]</scope>
</reference>
<evidence type="ECO:0000313" key="3">
    <source>
        <dbReference type="Proteomes" id="UP000267096"/>
    </source>
</evidence>
<dbReference type="Proteomes" id="UP000267096">
    <property type="component" value="Unassembled WGS sequence"/>
</dbReference>
<proteinExistence type="predicted"/>
<name>A0A0M3JB63_ANISI</name>
<feature type="region of interest" description="Disordered" evidence="1">
    <location>
        <begin position="214"/>
        <end position="280"/>
    </location>
</feature>
<sequence>MAETSIIFQMNTYVSFRDHQSNAAYYLEQDPVHVKLYGGQRPQYPYHGQRSDWLKECLDNESGSLNRLLIAEAANSTNFLCAIILCVSTSNNDTQVSVSRDTNFRRQTFCEGAAASGSRRSSHTSEPCDEIANEITSSSDVLCDDPRDNERLKQQFDVTSSMINQRQESTDESSSIVSTSQQRSSDDSNDSPSDESSSSGISHGIIIDAARQTSLECQSASTETSKSPSPAHQVSGGLGGVGSSQTHPPSGSEQASTSAANRNSDSSSPYYKLNRCAHHS</sequence>